<name>A0A9D4KV77_DREPO</name>
<evidence type="ECO:0000313" key="2">
    <source>
        <dbReference type="Proteomes" id="UP000828390"/>
    </source>
</evidence>
<keyword evidence="2" id="KW-1185">Reference proteome</keyword>
<reference evidence="1" key="2">
    <citation type="submission" date="2020-11" db="EMBL/GenBank/DDBJ databases">
        <authorList>
            <person name="McCartney M.A."/>
            <person name="Auch B."/>
            <person name="Kono T."/>
            <person name="Mallez S."/>
            <person name="Becker A."/>
            <person name="Gohl D.M."/>
            <person name="Silverstein K.A.T."/>
            <person name="Koren S."/>
            <person name="Bechman K.B."/>
            <person name="Herman A."/>
            <person name="Abrahante J.E."/>
            <person name="Garbe J."/>
        </authorList>
    </citation>
    <scope>NUCLEOTIDE SEQUENCE</scope>
    <source>
        <strain evidence="1">Duluth1</strain>
        <tissue evidence="1">Whole animal</tissue>
    </source>
</reference>
<gene>
    <name evidence="1" type="ORF">DPMN_088802</name>
</gene>
<reference evidence="1" key="1">
    <citation type="journal article" date="2019" name="bioRxiv">
        <title>The Genome of the Zebra Mussel, Dreissena polymorpha: A Resource for Invasive Species Research.</title>
        <authorList>
            <person name="McCartney M.A."/>
            <person name="Auch B."/>
            <person name="Kono T."/>
            <person name="Mallez S."/>
            <person name="Zhang Y."/>
            <person name="Obille A."/>
            <person name="Becker A."/>
            <person name="Abrahante J.E."/>
            <person name="Garbe J."/>
            <person name="Badalamenti J.P."/>
            <person name="Herman A."/>
            <person name="Mangelson H."/>
            <person name="Liachko I."/>
            <person name="Sullivan S."/>
            <person name="Sone E.D."/>
            <person name="Koren S."/>
            <person name="Silverstein K.A.T."/>
            <person name="Beckman K.B."/>
            <person name="Gohl D.M."/>
        </authorList>
    </citation>
    <scope>NUCLEOTIDE SEQUENCE</scope>
    <source>
        <strain evidence="1">Duluth1</strain>
        <tissue evidence="1">Whole animal</tissue>
    </source>
</reference>
<dbReference type="AlphaFoldDB" id="A0A9D4KV77"/>
<organism evidence="1 2">
    <name type="scientific">Dreissena polymorpha</name>
    <name type="common">Zebra mussel</name>
    <name type="synonym">Mytilus polymorpha</name>
    <dbReference type="NCBI Taxonomy" id="45954"/>
    <lineage>
        <taxon>Eukaryota</taxon>
        <taxon>Metazoa</taxon>
        <taxon>Spiralia</taxon>
        <taxon>Lophotrochozoa</taxon>
        <taxon>Mollusca</taxon>
        <taxon>Bivalvia</taxon>
        <taxon>Autobranchia</taxon>
        <taxon>Heteroconchia</taxon>
        <taxon>Euheterodonta</taxon>
        <taxon>Imparidentia</taxon>
        <taxon>Neoheterodontei</taxon>
        <taxon>Myida</taxon>
        <taxon>Dreissenoidea</taxon>
        <taxon>Dreissenidae</taxon>
        <taxon>Dreissena</taxon>
    </lineage>
</organism>
<protein>
    <submittedName>
        <fullName evidence="1">Uncharacterized protein</fullName>
    </submittedName>
</protein>
<evidence type="ECO:0000313" key="1">
    <source>
        <dbReference type="EMBL" id="KAH3846501.1"/>
    </source>
</evidence>
<dbReference type="Proteomes" id="UP000828390">
    <property type="component" value="Unassembled WGS sequence"/>
</dbReference>
<accession>A0A9D4KV77</accession>
<proteinExistence type="predicted"/>
<comment type="caution">
    <text evidence="1">The sequence shown here is derived from an EMBL/GenBank/DDBJ whole genome shotgun (WGS) entry which is preliminary data.</text>
</comment>
<dbReference type="EMBL" id="JAIWYP010000003">
    <property type="protein sequence ID" value="KAH3846501.1"/>
    <property type="molecule type" value="Genomic_DNA"/>
</dbReference>
<sequence length="101" mass="11404">MANAQRSIDIAKERGMSLKQILSHDLISSPQLFDADLTAAHVYTSNFIGEIEDCTSINGVWNLFFPLMSSWTSCLRCDGCHLYNFPIWVVQSMLSSTQRQT</sequence>